<feature type="transmembrane region" description="Helical" evidence="2">
    <location>
        <begin position="345"/>
        <end position="367"/>
    </location>
</feature>
<protein>
    <submittedName>
        <fullName evidence="3">Integral membrane protein (TIGR01906 family)</fullName>
    </submittedName>
</protein>
<comment type="caution">
    <text evidence="3">The sequence shown here is derived from an EMBL/GenBank/DDBJ whole genome shotgun (WGS) entry which is preliminary data.</text>
</comment>
<evidence type="ECO:0000313" key="3">
    <source>
        <dbReference type="EMBL" id="NYJ77016.1"/>
    </source>
</evidence>
<dbReference type="Proteomes" id="UP000535437">
    <property type="component" value="Unassembled WGS sequence"/>
</dbReference>
<keyword evidence="2" id="KW-0812">Transmembrane</keyword>
<evidence type="ECO:0000256" key="1">
    <source>
        <dbReference type="SAM" id="MobiDB-lite"/>
    </source>
</evidence>
<keyword evidence="2" id="KW-0472">Membrane</keyword>
<keyword evidence="4" id="KW-1185">Reference proteome</keyword>
<sequence length="466" mass="49290">MSANSKRSENEETARASNDFESGLNYGEFAEDEPDFPEDHLEAEEASAQETSGEAPQDQGGVAPPVTPDPADGDATTAVPRPSQDETRPLGDIAAVGTAAPAGAAATGDDAAADTTASTAAGTTSDTTALPKTTAASPVAGSPAAADSPETISAASSPKETSPAAASAAPAVQEEEPYRPYEPAAVAGPVSRTDSGEAITDADLDEEVSRDKRGVSRFLQVLIAIFVPLLVTVAAIRLVASPAFLWVAYNRPGFPEDTFGFDLADRLLYGSYGMDYLFNAAGSRYLAELAPGGEALFTDAEVSHMTDVKVVMLAAMGGGLVLLLLVLIFALLLRRWRPGGVARGFFAGAWVTLGLIAAAAVVAILSWQQFFEAFHRVFFADGTWTFSPESTLIRLYPEQFWMDAGIAVVGLVAILAILTLIITWPTKRRRARRQARLEEVYAVRRKKLVAELTKDAEYSNAPTVRS</sequence>
<feature type="transmembrane region" description="Helical" evidence="2">
    <location>
        <begin position="310"/>
        <end position="333"/>
    </location>
</feature>
<dbReference type="InterPro" id="IPR010178">
    <property type="entry name" value="Lit"/>
</dbReference>
<dbReference type="RefSeq" id="WP_179540556.1">
    <property type="nucleotide sequence ID" value="NZ_BAAALL010000013.1"/>
</dbReference>
<feature type="compositionally biased region" description="Low complexity" evidence="1">
    <location>
        <begin position="94"/>
        <end position="172"/>
    </location>
</feature>
<proteinExistence type="predicted"/>
<evidence type="ECO:0000256" key="2">
    <source>
        <dbReference type="SAM" id="Phobius"/>
    </source>
</evidence>
<feature type="transmembrane region" description="Helical" evidence="2">
    <location>
        <begin position="404"/>
        <end position="424"/>
    </location>
</feature>
<feature type="compositionally biased region" description="Basic and acidic residues" evidence="1">
    <location>
        <begin position="1"/>
        <end position="14"/>
    </location>
</feature>
<dbReference type="Pfam" id="PF07314">
    <property type="entry name" value="Lit"/>
    <property type="match status" value="1"/>
</dbReference>
<accession>A0A7Z0K7W0</accession>
<name>A0A7Z0K7W0_9MICC</name>
<dbReference type="EMBL" id="JACCFY010000001">
    <property type="protein sequence ID" value="NYJ77016.1"/>
    <property type="molecule type" value="Genomic_DNA"/>
</dbReference>
<dbReference type="NCBIfam" id="TIGR01906">
    <property type="entry name" value="integ_TIGR01906"/>
    <property type="match status" value="1"/>
</dbReference>
<feature type="compositionally biased region" description="Acidic residues" evidence="1">
    <location>
        <begin position="29"/>
        <end position="47"/>
    </location>
</feature>
<evidence type="ECO:0000313" key="4">
    <source>
        <dbReference type="Proteomes" id="UP000535437"/>
    </source>
</evidence>
<dbReference type="AlphaFoldDB" id="A0A7Z0K7W0"/>
<keyword evidence="2" id="KW-1133">Transmembrane helix</keyword>
<feature type="transmembrane region" description="Helical" evidence="2">
    <location>
        <begin position="218"/>
        <end position="240"/>
    </location>
</feature>
<feature type="region of interest" description="Disordered" evidence="1">
    <location>
        <begin position="1"/>
        <end position="205"/>
    </location>
</feature>
<gene>
    <name evidence="3" type="ORF">HNR09_000427</name>
</gene>
<organism evidence="3 4">
    <name type="scientific">Nesterenkonia xinjiangensis</name>
    <dbReference type="NCBI Taxonomy" id="225327"/>
    <lineage>
        <taxon>Bacteria</taxon>
        <taxon>Bacillati</taxon>
        <taxon>Actinomycetota</taxon>
        <taxon>Actinomycetes</taxon>
        <taxon>Micrococcales</taxon>
        <taxon>Micrococcaceae</taxon>
        <taxon>Nesterenkonia</taxon>
    </lineage>
</organism>
<reference evidence="3 4" key="1">
    <citation type="submission" date="2020-07" db="EMBL/GenBank/DDBJ databases">
        <title>Sequencing the genomes of 1000 actinobacteria strains.</title>
        <authorList>
            <person name="Klenk H.-P."/>
        </authorList>
    </citation>
    <scope>NUCLEOTIDE SEQUENCE [LARGE SCALE GENOMIC DNA]</scope>
    <source>
        <strain evidence="3 4">DSM 15475</strain>
    </source>
</reference>